<reference evidence="3 4" key="1">
    <citation type="submission" date="2020-10" db="EMBL/GenBank/DDBJ databases">
        <title>Connecting structure to function with the recovery of over 1000 high-quality activated sludge metagenome-assembled genomes encoding full-length rRNA genes using long-read sequencing.</title>
        <authorList>
            <person name="Singleton C.M."/>
            <person name="Petriglieri F."/>
            <person name="Kristensen J.M."/>
            <person name="Kirkegaard R.H."/>
            <person name="Michaelsen T.Y."/>
            <person name="Andersen M.H."/>
            <person name="Karst S.M."/>
            <person name="Dueholm M.S."/>
            <person name="Nielsen P.H."/>
            <person name="Albertsen M."/>
        </authorList>
    </citation>
    <scope>NUCLEOTIDE SEQUENCE [LARGE SCALE GENOMIC DNA]</scope>
    <source>
        <strain evidence="3">Ega_18-Q3-R5-49_MAXAC.001</strain>
    </source>
</reference>
<gene>
    <name evidence="3" type="ORF">IPI13_00470</name>
</gene>
<evidence type="ECO:0008006" key="5">
    <source>
        <dbReference type="Google" id="ProtNLM"/>
    </source>
</evidence>
<comment type="caution">
    <text evidence="3">The sequence shown here is derived from an EMBL/GenBank/DDBJ whole genome shotgun (WGS) entry which is preliminary data.</text>
</comment>
<proteinExistence type="predicted"/>
<accession>A0A935IGL9</accession>
<keyword evidence="2" id="KW-1133">Transmembrane helix</keyword>
<dbReference type="AlphaFoldDB" id="A0A935IGL9"/>
<feature type="compositionally biased region" description="Polar residues" evidence="1">
    <location>
        <begin position="299"/>
        <end position="309"/>
    </location>
</feature>
<dbReference type="Proteomes" id="UP000726105">
    <property type="component" value="Unassembled WGS sequence"/>
</dbReference>
<evidence type="ECO:0000313" key="4">
    <source>
        <dbReference type="Proteomes" id="UP000726105"/>
    </source>
</evidence>
<keyword evidence="2" id="KW-0472">Membrane</keyword>
<evidence type="ECO:0000256" key="2">
    <source>
        <dbReference type="SAM" id="Phobius"/>
    </source>
</evidence>
<keyword evidence="2" id="KW-0812">Transmembrane</keyword>
<protein>
    <recommendedName>
        <fullName evidence="5">DUF4232 domain-containing protein</fullName>
    </recommendedName>
</protein>
<dbReference type="EMBL" id="JADJIB010000001">
    <property type="protein sequence ID" value="MBK7271694.1"/>
    <property type="molecule type" value="Genomic_DNA"/>
</dbReference>
<sequence>MTDRPDPIDEQLQGYAARWRDALPPTPAVPTDLPTHSAGFGRRGRGVAGWLPLVAAAAVLAVVVVAVRLGQGGTDLGSVGGPTAATKTATSSATATGSAVNNGVVPWVPLPATNPTIPTTTVPASPDPALAQGLPVCRAADLTATTERDGASGTSFLFVTLIGLAGRHACRVEGYPTIEFLANGVPVAIPLGPGRAAAVLDIAPCCTSYPGAGLFSPLPGQQPSTHPAAELVSAFRQPGADSTLVAGIVWIRHGGTLAIGREAPIAATFRRYPSGASEIPDTRTRGATPTRRVMGSVTPGPSTSSWADR</sequence>
<organism evidence="3 4">
    <name type="scientific">Candidatus Phosphoribacter hodrii</name>
    <dbReference type="NCBI Taxonomy" id="2953743"/>
    <lineage>
        <taxon>Bacteria</taxon>
        <taxon>Bacillati</taxon>
        <taxon>Actinomycetota</taxon>
        <taxon>Actinomycetes</taxon>
        <taxon>Micrococcales</taxon>
        <taxon>Dermatophilaceae</taxon>
        <taxon>Candidatus Phosphoribacter</taxon>
    </lineage>
</organism>
<evidence type="ECO:0000313" key="3">
    <source>
        <dbReference type="EMBL" id="MBK7271694.1"/>
    </source>
</evidence>
<evidence type="ECO:0000256" key="1">
    <source>
        <dbReference type="SAM" id="MobiDB-lite"/>
    </source>
</evidence>
<feature type="region of interest" description="Disordered" evidence="1">
    <location>
        <begin position="274"/>
        <end position="309"/>
    </location>
</feature>
<feature type="transmembrane region" description="Helical" evidence="2">
    <location>
        <begin position="47"/>
        <end position="67"/>
    </location>
</feature>
<name>A0A935IGL9_9MICO</name>